<dbReference type="Gene3D" id="3.40.50.300">
    <property type="entry name" value="P-loop containing nucleotide triphosphate hydrolases"/>
    <property type="match status" value="1"/>
</dbReference>
<evidence type="ECO:0000256" key="8">
    <source>
        <dbReference type="ARBA" id="ARBA00023136"/>
    </source>
</evidence>
<dbReference type="PROSITE" id="PS00211">
    <property type="entry name" value="ABC_TRANSPORTER_1"/>
    <property type="match status" value="1"/>
</dbReference>
<keyword evidence="6 10" id="KW-0067">ATP-binding</keyword>
<evidence type="ECO:0000259" key="9">
    <source>
        <dbReference type="PROSITE" id="PS50893"/>
    </source>
</evidence>
<evidence type="ECO:0000313" key="11">
    <source>
        <dbReference type="Proteomes" id="UP000617979"/>
    </source>
</evidence>
<keyword evidence="4" id="KW-1003">Cell membrane</keyword>
<dbReference type="PANTHER" id="PTHR43166:SF9">
    <property type="entry name" value="GLUTAMATE_ASPARTATE IMPORT ATP-BINDING PROTEIN GLTL"/>
    <property type="match status" value="1"/>
</dbReference>
<dbReference type="PROSITE" id="PS50893">
    <property type="entry name" value="ABC_TRANSPORTER_2"/>
    <property type="match status" value="1"/>
</dbReference>
<name>A0ABQ1G6E5_9BACL</name>
<dbReference type="NCBIfam" id="TIGR03005">
    <property type="entry name" value="ectoine_ehuA"/>
    <property type="match status" value="1"/>
</dbReference>
<dbReference type="InterPro" id="IPR003439">
    <property type="entry name" value="ABC_transporter-like_ATP-bd"/>
</dbReference>
<comment type="caution">
    <text evidence="10">The sequence shown here is derived from an EMBL/GenBank/DDBJ whole genome shotgun (WGS) entry which is preliminary data.</text>
</comment>
<evidence type="ECO:0000256" key="2">
    <source>
        <dbReference type="ARBA" id="ARBA00005417"/>
    </source>
</evidence>
<dbReference type="InterPro" id="IPR050086">
    <property type="entry name" value="MetN_ABC_transporter-like"/>
</dbReference>
<comment type="similarity">
    <text evidence="2">Belongs to the ABC transporter superfamily.</text>
</comment>
<evidence type="ECO:0000313" key="10">
    <source>
        <dbReference type="EMBL" id="GGA37663.1"/>
    </source>
</evidence>
<organism evidence="10 11">
    <name type="scientific">Kroppenstedtia guangzhouensis</name>
    <dbReference type="NCBI Taxonomy" id="1274356"/>
    <lineage>
        <taxon>Bacteria</taxon>
        <taxon>Bacillati</taxon>
        <taxon>Bacillota</taxon>
        <taxon>Bacilli</taxon>
        <taxon>Bacillales</taxon>
        <taxon>Thermoactinomycetaceae</taxon>
        <taxon>Kroppenstedtia</taxon>
    </lineage>
</organism>
<dbReference type="GO" id="GO:0005524">
    <property type="term" value="F:ATP binding"/>
    <property type="evidence" value="ECO:0007669"/>
    <property type="project" value="UniProtKB-KW"/>
</dbReference>
<dbReference type="EMBL" id="BMEX01000002">
    <property type="protein sequence ID" value="GGA37663.1"/>
    <property type="molecule type" value="Genomic_DNA"/>
</dbReference>
<dbReference type="RefSeq" id="WP_308420263.1">
    <property type="nucleotide sequence ID" value="NZ_BMEX01000002.1"/>
</dbReference>
<dbReference type="InterPro" id="IPR030679">
    <property type="entry name" value="ABC_ATPase_HisP-typ"/>
</dbReference>
<evidence type="ECO:0000256" key="1">
    <source>
        <dbReference type="ARBA" id="ARBA00004202"/>
    </source>
</evidence>
<dbReference type="PANTHER" id="PTHR43166">
    <property type="entry name" value="AMINO ACID IMPORT ATP-BINDING PROTEIN"/>
    <property type="match status" value="1"/>
</dbReference>
<accession>A0ABQ1G6E5</accession>
<reference evidence="11" key="1">
    <citation type="journal article" date="2019" name="Int. J. Syst. Evol. Microbiol.">
        <title>The Global Catalogue of Microorganisms (GCM) 10K type strain sequencing project: providing services to taxonomists for standard genome sequencing and annotation.</title>
        <authorList>
            <consortium name="The Broad Institute Genomics Platform"/>
            <consortium name="The Broad Institute Genome Sequencing Center for Infectious Disease"/>
            <person name="Wu L."/>
            <person name="Ma J."/>
        </authorList>
    </citation>
    <scope>NUCLEOTIDE SEQUENCE [LARGE SCALE GENOMIC DNA]</scope>
    <source>
        <strain evidence="11">CGMCC 1.12404</strain>
    </source>
</reference>
<comment type="subcellular location">
    <subcellularLocation>
        <location evidence="1">Cell membrane</location>
        <topology evidence="1">Peripheral membrane protein</topology>
    </subcellularLocation>
</comment>
<dbReference type="InterPro" id="IPR017871">
    <property type="entry name" value="ABC_transporter-like_CS"/>
</dbReference>
<sequence length="278" mass="31383">MDVTETDETQQTDGKEPIIKYRNISKSFGDHQVLKEIDFDLYPGERVAIIGPSGSGKTTLARLLMTLEKPSAGTIQVDGRHLWHREVKGKLVPANERHLHEVRGDIGMVFQHFNLFPHMTILRNCTEAPVKVLGLPKKEAVERAKEMLDKVGMLDKVDQYPANLSGGQQQRVAIARALVMRPKVMLFDEPTSALDPETVGEVLNVIKDLARQGDMAMLLITHEMSFAREVADRICFFDDGKILEQGPPSQIFTQPKTERLQEFLKRFHLNGNGFQEVQ</sequence>
<evidence type="ECO:0000256" key="3">
    <source>
        <dbReference type="ARBA" id="ARBA00022448"/>
    </source>
</evidence>
<evidence type="ECO:0000256" key="7">
    <source>
        <dbReference type="ARBA" id="ARBA00022970"/>
    </source>
</evidence>
<feature type="domain" description="ABC transporter" evidence="9">
    <location>
        <begin position="19"/>
        <end position="264"/>
    </location>
</feature>
<dbReference type="Proteomes" id="UP000617979">
    <property type="component" value="Unassembled WGS sequence"/>
</dbReference>
<proteinExistence type="inferred from homology"/>
<dbReference type="InterPro" id="IPR027417">
    <property type="entry name" value="P-loop_NTPase"/>
</dbReference>
<keyword evidence="7" id="KW-0029">Amino-acid transport</keyword>
<gene>
    <name evidence="10" type="ORF">GCM10007416_08210</name>
</gene>
<keyword evidence="5" id="KW-0547">Nucleotide-binding</keyword>
<keyword evidence="8" id="KW-0472">Membrane</keyword>
<dbReference type="SUPFAM" id="SSF52540">
    <property type="entry name" value="P-loop containing nucleoside triphosphate hydrolases"/>
    <property type="match status" value="1"/>
</dbReference>
<dbReference type="InterPro" id="IPR003593">
    <property type="entry name" value="AAA+_ATPase"/>
</dbReference>
<keyword evidence="3" id="KW-0813">Transport</keyword>
<protein>
    <submittedName>
        <fullName evidence="10">Ectoine/hydroxyectoine ABC transporter ATP-binding protein EhuA</fullName>
    </submittedName>
</protein>
<keyword evidence="11" id="KW-1185">Reference proteome</keyword>
<evidence type="ECO:0000256" key="6">
    <source>
        <dbReference type="ARBA" id="ARBA00022840"/>
    </source>
</evidence>
<evidence type="ECO:0000256" key="5">
    <source>
        <dbReference type="ARBA" id="ARBA00022741"/>
    </source>
</evidence>
<dbReference type="Pfam" id="PF00005">
    <property type="entry name" value="ABC_tran"/>
    <property type="match status" value="1"/>
</dbReference>
<dbReference type="CDD" id="cd03262">
    <property type="entry name" value="ABC_HisP_GlnQ"/>
    <property type="match status" value="1"/>
</dbReference>
<dbReference type="SMART" id="SM00382">
    <property type="entry name" value="AAA"/>
    <property type="match status" value="1"/>
</dbReference>
<dbReference type="PIRSF" id="PIRSF039085">
    <property type="entry name" value="ABC_ATPase_HisP"/>
    <property type="match status" value="1"/>
</dbReference>
<evidence type="ECO:0000256" key="4">
    <source>
        <dbReference type="ARBA" id="ARBA00022475"/>
    </source>
</evidence>
<dbReference type="InterPro" id="IPR014343">
    <property type="entry name" value="Ectoine_EhuA"/>
</dbReference>